<reference evidence="1 2" key="1">
    <citation type="submission" date="2013-08" db="EMBL/GenBank/DDBJ databases">
        <title>Genome of Pontibacillus chungwhensis.</title>
        <authorList>
            <person name="Wang Q."/>
            <person name="Wang G."/>
        </authorList>
    </citation>
    <scope>NUCLEOTIDE SEQUENCE [LARGE SCALE GENOMIC DNA]</scope>
    <source>
        <strain evidence="1 2">BH030062</strain>
    </source>
</reference>
<proteinExistence type="predicted"/>
<dbReference type="eggNOG" id="ENOG5030KRD">
    <property type="taxonomic scope" value="Bacteria"/>
</dbReference>
<name>A0A0A2V2M3_9BACI</name>
<evidence type="ECO:0008006" key="3">
    <source>
        <dbReference type="Google" id="ProtNLM"/>
    </source>
</evidence>
<dbReference type="OrthoDB" id="2112405at2"/>
<dbReference type="EMBL" id="AVBG01000001">
    <property type="protein sequence ID" value="KGP93066.1"/>
    <property type="molecule type" value="Genomic_DNA"/>
</dbReference>
<dbReference type="RefSeq" id="WP_036779224.1">
    <property type="nucleotide sequence ID" value="NZ_AVBG01000001.1"/>
</dbReference>
<sequence length="70" mass="8194">MEQPVWKQQGYNVEIVYMAKDGTLTKRKIKVVSCNRNSVNGYCYLRHQMRSFLKENILAAHPKLPTSSHR</sequence>
<organism evidence="1 2">
    <name type="scientific">Pontibacillus chungwhensis BH030062</name>
    <dbReference type="NCBI Taxonomy" id="1385513"/>
    <lineage>
        <taxon>Bacteria</taxon>
        <taxon>Bacillati</taxon>
        <taxon>Bacillota</taxon>
        <taxon>Bacilli</taxon>
        <taxon>Bacillales</taxon>
        <taxon>Bacillaceae</taxon>
        <taxon>Pontibacillus</taxon>
    </lineage>
</organism>
<accession>A0A0A2V2M3</accession>
<evidence type="ECO:0000313" key="1">
    <source>
        <dbReference type="EMBL" id="KGP93066.1"/>
    </source>
</evidence>
<protein>
    <recommendedName>
        <fullName evidence="3">WYL domain-containing protein</fullName>
    </recommendedName>
</protein>
<comment type="caution">
    <text evidence="1">The sequence shown here is derived from an EMBL/GenBank/DDBJ whole genome shotgun (WGS) entry which is preliminary data.</text>
</comment>
<evidence type="ECO:0000313" key="2">
    <source>
        <dbReference type="Proteomes" id="UP000030153"/>
    </source>
</evidence>
<dbReference type="Proteomes" id="UP000030153">
    <property type="component" value="Unassembled WGS sequence"/>
</dbReference>
<dbReference type="AlphaFoldDB" id="A0A0A2V2M3"/>
<gene>
    <name evidence="1" type="ORF">N780_12135</name>
</gene>
<keyword evidence="2" id="KW-1185">Reference proteome</keyword>
<dbReference type="STRING" id="1385513.N780_12135"/>